<dbReference type="GO" id="GO:0005634">
    <property type="term" value="C:nucleus"/>
    <property type="evidence" value="ECO:0007669"/>
    <property type="project" value="InterPro"/>
</dbReference>
<feature type="compositionally biased region" description="Acidic residues" evidence="5">
    <location>
        <begin position="1"/>
        <end position="16"/>
    </location>
</feature>
<dbReference type="InterPro" id="IPR000504">
    <property type="entry name" value="RRM_dom"/>
</dbReference>
<dbReference type="InterPro" id="IPR035979">
    <property type="entry name" value="RBD_domain_sf"/>
</dbReference>
<evidence type="ECO:0000256" key="3">
    <source>
        <dbReference type="ARBA" id="ARBA00022884"/>
    </source>
</evidence>
<sequence length="547" mass="60942">MSFEMDIEALIEETANEVEAKISKEDGHGTSSHDAKDSVSANGSARGRNRSNSRRRSRSPRRRSPGRAGYRTREPTSDSDSIRERGGDHWAPGDRTRARSRSADRRYRPRDDDGGHRGRGGRDRGRDRERDRRSSPRRARDQDRENERRSSPDLNEDERDKRTVFVEQLAARLRTREMTKFFEKAGDIKECQIVKDRVSNRSKGVGYVEYRSIESLPKAIALTGQRLLGLPVIVSAIEASRNRQGRTADANGGGTGVPHHRLYVGNVHFSITEKDIEDIFRPFGELEFVQLQMDDTGRSRGYGFVQFSDPTQAKQALDKMNGFDLAGRKIRVGLGNDRFNENSSQTLRQRYETSNPNQGSSFSGYGGRGQHAGGTGGNFDRGGGRDNDRAAGGASALDDSDVGGINYKNFSRENLMKKLSRKGDDPDTTSVRAAAPNPAVLGSVQASRCVCVKNAFNAEEELENMGPTWKESLESDMREEFNRAYGKVLHLEADPNSDGDIYVKFEDMKGSEKAMNGLQGRFFGGKTLTAQYIADAFFRTVCSSSKY</sequence>
<feature type="compositionally biased region" description="Basic and acidic residues" evidence="5">
    <location>
        <begin position="71"/>
        <end position="151"/>
    </location>
</feature>
<feature type="region of interest" description="Disordered" evidence="5">
    <location>
        <begin position="349"/>
        <end position="398"/>
    </location>
</feature>
<evidence type="ECO:0000256" key="2">
    <source>
        <dbReference type="ARBA" id="ARBA00022737"/>
    </source>
</evidence>
<feature type="domain" description="RRM" evidence="6">
    <location>
        <begin position="462"/>
        <end position="535"/>
    </location>
</feature>
<feature type="compositionally biased region" description="Basic and acidic residues" evidence="5">
    <location>
        <begin position="18"/>
        <end position="37"/>
    </location>
</feature>
<evidence type="ECO:0000313" key="7">
    <source>
        <dbReference type="EMBL" id="KAF1986316.1"/>
    </source>
</evidence>
<feature type="region of interest" description="Disordered" evidence="5">
    <location>
        <begin position="1"/>
        <end position="160"/>
    </location>
</feature>
<protein>
    <submittedName>
        <fullName evidence="7">Splicing factor, CC1-like protein</fullName>
    </submittedName>
</protein>
<keyword evidence="8" id="KW-1185">Reference proteome</keyword>
<dbReference type="InterPro" id="IPR006509">
    <property type="entry name" value="RBM39_SF"/>
</dbReference>
<dbReference type="Gene3D" id="3.30.70.330">
    <property type="match status" value="3"/>
</dbReference>
<dbReference type="CDD" id="cd12284">
    <property type="entry name" value="RRM2_RBM23_RBM39"/>
    <property type="match status" value="1"/>
</dbReference>
<gene>
    <name evidence="7" type="ORF">K402DRAFT_404407</name>
</gene>
<feature type="compositionally biased region" description="Gly residues" evidence="5">
    <location>
        <begin position="364"/>
        <end position="381"/>
    </location>
</feature>
<dbReference type="GO" id="GO:0003723">
    <property type="term" value="F:RNA binding"/>
    <property type="evidence" value="ECO:0007669"/>
    <property type="project" value="UniProtKB-UniRule"/>
</dbReference>
<dbReference type="InterPro" id="IPR029123">
    <property type="entry name" value="RBM39_linker"/>
</dbReference>
<dbReference type="PROSITE" id="PS50102">
    <property type="entry name" value="RRM"/>
    <property type="match status" value="3"/>
</dbReference>
<feature type="compositionally biased region" description="Polar residues" evidence="5">
    <location>
        <begin position="349"/>
        <end position="363"/>
    </location>
</feature>
<dbReference type="EMBL" id="ML977157">
    <property type="protein sequence ID" value="KAF1986316.1"/>
    <property type="molecule type" value="Genomic_DNA"/>
</dbReference>
<feature type="domain" description="RRM" evidence="6">
    <location>
        <begin position="260"/>
        <end position="337"/>
    </location>
</feature>
<dbReference type="AlphaFoldDB" id="A0A6G1GZC2"/>
<evidence type="ECO:0000313" key="8">
    <source>
        <dbReference type="Proteomes" id="UP000800041"/>
    </source>
</evidence>
<dbReference type="Pfam" id="PF15519">
    <property type="entry name" value="RBM39linker"/>
    <property type="match status" value="1"/>
</dbReference>
<proteinExistence type="predicted"/>
<evidence type="ECO:0000256" key="4">
    <source>
        <dbReference type="PROSITE-ProRule" id="PRU00176"/>
    </source>
</evidence>
<keyword evidence="3 4" id="KW-0694">RNA-binding</keyword>
<dbReference type="OrthoDB" id="5411533at2759"/>
<accession>A0A6G1GZC2</accession>
<dbReference type="GO" id="GO:0006397">
    <property type="term" value="P:mRNA processing"/>
    <property type="evidence" value="ECO:0007669"/>
    <property type="project" value="InterPro"/>
</dbReference>
<dbReference type="SUPFAM" id="SSF54928">
    <property type="entry name" value="RNA-binding domain, RBD"/>
    <property type="match status" value="2"/>
</dbReference>
<dbReference type="InterPro" id="IPR012677">
    <property type="entry name" value="Nucleotide-bd_a/b_plait_sf"/>
</dbReference>
<reference evidence="7" key="1">
    <citation type="journal article" date="2020" name="Stud. Mycol.">
        <title>101 Dothideomycetes genomes: a test case for predicting lifestyles and emergence of pathogens.</title>
        <authorList>
            <person name="Haridas S."/>
            <person name="Albert R."/>
            <person name="Binder M."/>
            <person name="Bloem J."/>
            <person name="Labutti K."/>
            <person name="Salamov A."/>
            <person name="Andreopoulos B."/>
            <person name="Baker S."/>
            <person name="Barry K."/>
            <person name="Bills G."/>
            <person name="Bluhm B."/>
            <person name="Cannon C."/>
            <person name="Castanera R."/>
            <person name="Culley D."/>
            <person name="Daum C."/>
            <person name="Ezra D."/>
            <person name="Gonzalez J."/>
            <person name="Henrissat B."/>
            <person name="Kuo A."/>
            <person name="Liang C."/>
            <person name="Lipzen A."/>
            <person name="Lutzoni F."/>
            <person name="Magnuson J."/>
            <person name="Mondo S."/>
            <person name="Nolan M."/>
            <person name="Ohm R."/>
            <person name="Pangilinan J."/>
            <person name="Park H.-J."/>
            <person name="Ramirez L."/>
            <person name="Alfaro M."/>
            <person name="Sun H."/>
            <person name="Tritt A."/>
            <person name="Yoshinaga Y."/>
            <person name="Zwiers L.-H."/>
            <person name="Turgeon B."/>
            <person name="Goodwin S."/>
            <person name="Spatafora J."/>
            <person name="Crous P."/>
            <person name="Grigoriev I."/>
        </authorList>
    </citation>
    <scope>NUCLEOTIDE SEQUENCE</scope>
    <source>
        <strain evidence="7">CBS 113979</strain>
    </source>
</reference>
<dbReference type="CDD" id="cd12285">
    <property type="entry name" value="RRM3_RBM39_like"/>
    <property type="match status" value="1"/>
</dbReference>
<dbReference type="NCBIfam" id="TIGR01622">
    <property type="entry name" value="SF-CC1"/>
    <property type="match status" value="1"/>
</dbReference>
<dbReference type="Proteomes" id="UP000800041">
    <property type="component" value="Unassembled WGS sequence"/>
</dbReference>
<organism evidence="7 8">
    <name type="scientific">Aulographum hederae CBS 113979</name>
    <dbReference type="NCBI Taxonomy" id="1176131"/>
    <lineage>
        <taxon>Eukaryota</taxon>
        <taxon>Fungi</taxon>
        <taxon>Dikarya</taxon>
        <taxon>Ascomycota</taxon>
        <taxon>Pezizomycotina</taxon>
        <taxon>Dothideomycetes</taxon>
        <taxon>Pleosporomycetidae</taxon>
        <taxon>Aulographales</taxon>
        <taxon>Aulographaceae</taxon>
    </lineage>
</organism>
<feature type="domain" description="RRM" evidence="6">
    <location>
        <begin position="162"/>
        <end position="239"/>
    </location>
</feature>
<keyword evidence="1" id="KW-0597">Phosphoprotein</keyword>
<feature type="compositionally biased region" description="Basic residues" evidence="5">
    <location>
        <begin position="47"/>
        <end position="65"/>
    </location>
</feature>
<keyword evidence="2" id="KW-0677">Repeat</keyword>
<evidence type="ECO:0000259" key="6">
    <source>
        <dbReference type="PROSITE" id="PS50102"/>
    </source>
</evidence>
<evidence type="ECO:0000256" key="1">
    <source>
        <dbReference type="ARBA" id="ARBA00022553"/>
    </source>
</evidence>
<dbReference type="PANTHER" id="PTHR48036">
    <property type="entry name" value="SPLICING FACTOR (PAD-1), PUTATIVE (AFU_ORTHOLOGUE AFUA_1G15810)-RELATED"/>
    <property type="match status" value="1"/>
</dbReference>
<name>A0A6G1GZC2_9PEZI</name>
<dbReference type="Pfam" id="PF00076">
    <property type="entry name" value="RRM_1"/>
    <property type="match status" value="3"/>
</dbReference>
<evidence type="ECO:0000256" key="5">
    <source>
        <dbReference type="SAM" id="MobiDB-lite"/>
    </source>
</evidence>
<dbReference type="SMART" id="SM00360">
    <property type="entry name" value="RRM"/>
    <property type="match status" value="3"/>
</dbReference>